<proteinExistence type="predicted"/>
<dbReference type="Gene3D" id="2.60.40.420">
    <property type="entry name" value="Cupredoxins - blue copper proteins"/>
    <property type="match status" value="1"/>
</dbReference>
<dbReference type="InterPro" id="IPR050845">
    <property type="entry name" value="Cu-binding_ET"/>
</dbReference>
<evidence type="ECO:0000259" key="3">
    <source>
        <dbReference type="Pfam" id="PF13473"/>
    </source>
</evidence>
<dbReference type="AlphaFoldDB" id="A0A538TLP1"/>
<dbReference type="PROSITE" id="PS51257">
    <property type="entry name" value="PROKAR_LIPOPROTEIN"/>
    <property type="match status" value="1"/>
</dbReference>
<organism evidence="4 5">
    <name type="scientific">Eiseniibacteriota bacterium</name>
    <dbReference type="NCBI Taxonomy" id="2212470"/>
    <lineage>
        <taxon>Bacteria</taxon>
        <taxon>Candidatus Eiseniibacteriota</taxon>
    </lineage>
</organism>
<dbReference type="GO" id="GO:0046872">
    <property type="term" value="F:metal ion binding"/>
    <property type="evidence" value="ECO:0007669"/>
    <property type="project" value="UniProtKB-KW"/>
</dbReference>
<dbReference type="Pfam" id="PF13473">
    <property type="entry name" value="Cupredoxin_1"/>
    <property type="match status" value="1"/>
</dbReference>
<name>A0A538TLP1_UNCEI</name>
<accession>A0A538TLP1</accession>
<dbReference type="PANTHER" id="PTHR38439:SF3">
    <property type="entry name" value="COPPER-RESISTANT CUPROPROTEIN COPI"/>
    <property type="match status" value="1"/>
</dbReference>
<protein>
    <recommendedName>
        <fullName evidence="3">EfeO-type cupredoxin-like domain-containing protein</fullName>
    </recommendedName>
</protein>
<sequence length="139" mass="14974">MPRASLVRIAAATALVSALGCGTSGSKIPVSEVVAKPDGAGVQQVVVEVHSFYFKPSRVVVQSGTPVEMTLKFKNFFTPHNLTCDHADGGIRIDKSAGFMSFRRTKHVRFTPATPGEYPFYCGVDSHMKKGMTGTLVVR</sequence>
<dbReference type="InterPro" id="IPR008972">
    <property type="entry name" value="Cupredoxin"/>
</dbReference>
<dbReference type="InterPro" id="IPR028096">
    <property type="entry name" value="EfeO_Cupredoxin"/>
</dbReference>
<dbReference type="PROSITE" id="PS00079">
    <property type="entry name" value="MULTICOPPER_OXIDASE1"/>
    <property type="match status" value="1"/>
</dbReference>
<evidence type="ECO:0000256" key="2">
    <source>
        <dbReference type="ARBA" id="ARBA00023008"/>
    </source>
</evidence>
<keyword evidence="2" id="KW-0186">Copper</keyword>
<dbReference type="InterPro" id="IPR033138">
    <property type="entry name" value="Cu_oxidase_CS"/>
</dbReference>
<feature type="domain" description="EfeO-type cupredoxin-like" evidence="3">
    <location>
        <begin position="39"/>
        <end position="138"/>
    </location>
</feature>
<dbReference type="Proteomes" id="UP000317691">
    <property type="component" value="Unassembled WGS sequence"/>
</dbReference>
<keyword evidence="1" id="KW-0479">Metal-binding</keyword>
<dbReference type="EMBL" id="VBOZ01000019">
    <property type="protein sequence ID" value="TMQ64530.1"/>
    <property type="molecule type" value="Genomic_DNA"/>
</dbReference>
<evidence type="ECO:0000256" key="1">
    <source>
        <dbReference type="ARBA" id="ARBA00022723"/>
    </source>
</evidence>
<dbReference type="PANTHER" id="PTHR38439">
    <property type="entry name" value="AURACYANIN-B"/>
    <property type="match status" value="1"/>
</dbReference>
<evidence type="ECO:0000313" key="4">
    <source>
        <dbReference type="EMBL" id="TMQ64530.1"/>
    </source>
</evidence>
<evidence type="ECO:0000313" key="5">
    <source>
        <dbReference type="Proteomes" id="UP000317691"/>
    </source>
</evidence>
<gene>
    <name evidence="4" type="ORF">E6K79_07415</name>
</gene>
<dbReference type="SUPFAM" id="SSF49503">
    <property type="entry name" value="Cupredoxins"/>
    <property type="match status" value="1"/>
</dbReference>
<reference evidence="4 5" key="1">
    <citation type="journal article" date="2019" name="Nat. Microbiol.">
        <title>Mediterranean grassland soil C-N compound turnover is dependent on rainfall and depth, and is mediated by genomically divergent microorganisms.</title>
        <authorList>
            <person name="Diamond S."/>
            <person name="Andeer P.F."/>
            <person name="Li Z."/>
            <person name="Crits-Christoph A."/>
            <person name="Burstein D."/>
            <person name="Anantharaman K."/>
            <person name="Lane K.R."/>
            <person name="Thomas B.C."/>
            <person name="Pan C."/>
            <person name="Northen T.R."/>
            <person name="Banfield J.F."/>
        </authorList>
    </citation>
    <scope>NUCLEOTIDE SEQUENCE [LARGE SCALE GENOMIC DNA]</scope>
    <source>
        <strain evidence="4">WS_9</strain>
    </source>
</reference>
<comment type="caution">
    <text evidence="4">The sequence shown here is derived from an EMBL/GenBank/DDBJ whole genome shotgun (WGS) entry which is preliminary data.</text>
</comment>